<comment type="subcellular location">
    <subcellularLocation>
        <location evidence="1 10">Cell membrane</location>
        <topology evidence="1 10">Multi-pass membrane protein</topology>
    </subcellularLocation>
</comment>
<dbReference type="Gene3D" id="6.10.140.1330">
    <property type="match status" value="1"/>
</dbReference>
<dbReference type="PANTHER" id="PTHR10110:SF86">
    <property type="entry name" value="SODIUM_HYDROGEN EXCHANGER 7"/>
    <property type="match status" value="1"/>
</dbReference>
<keyword evidence="6 10" id="KW-0915">Sodium</keyword>
<dbReference type="GO" id="GO:0005886">
    <property type="term" value="C:plasma membrane"/>
    <property type="evidence" value="ECO:0007669"/>
    <property type="project" value="UniProtKB-SubCell"/>
</dbReference>
<evidence type="ECO:0000313" key="14">
    <source>
        <dbReference type="Proteomes" id="UP001207588"/>
    </source>
</evidence>
<feature type="transmembrane region" description="Helical" evidence="10">
    <location>
        <begin position="299"/>
        <end position="323"/>
    </location>
</feature>
<gene>
    <name evidence="13" type="ORF">H7I91_21285</name>
</gene>
<evidence type="ECO:0000256" key="11">
    <source>
        <dbReference type="SAM" id="SignalP"/>
    </source>
</evidence>
<dbReference type="Proteomes" id="UP001207588">
    <property type="component" value="Unassembled WGS sequence"/>
</dbReference>
<keyword evidence="4 10" id="KW-0812">Transmembrane</keyword>
<keyword evidence="5 10" id="KW-1133">Transmembrane helix</keyword>
<protein>
    <submittedName>
        <fullName evidence="13">Na+/H+ antiporter</fullName>
    </submittedName>
</protein>
<evidence type="ECO:0000256" key="7">
    <source>
        <dbReference type="ARBA" id="ARBA00023065"/>
    </source>
</evidence>
<sequence length="528" mass="56554">MIPATYTILLLCGPATAIAAVWAAERIGVPFPILLVGVGVFLSWFPWTPSPEIPPKIVFYLFLPPLVYYAALFVAPDDLRRHARLVVLLAVGLVAVTAAVVAGVLTSLMDLSWVAAIVVGAIVAPTDTVSATSIFRRLDAPEELSTIIEGEGLTNDGTALVLYAGAVGTAVAGAVHPGHLAITFLMGPVGGAALGFTIAWVMVRVRLRMDHPALEITISLATPYFTYAAADAAGMSGVLATAVAGVYVGSRMSDIYSPGARLQAIAFLDVLVFLLNAVLFILVGIQLHRQVHWAPTGPILHLAMVLAIVVAIVVVTRLAFTLGGPVLSRLRGRGVSAKVWRERLVVGWAGMRGGVSLAAALAVPLRRDDGAPFPDRELVVLIAGVVVLTTLVMQGVSLPWLLRRLGLRPKDFRTEEHEARLCAARAALEWLDSRSSNGGGDEAAANSVRALYEARMRRLQTATSNHQGTSNAENDVDEHQNYVALRLQLLRVERLEILNLRRSGRINASVLRSIERNFDLEESRLSGP</sequence>
<feature type="domain" description="Cation/H+ exchanger transmembrane" evidence="12">
    <location>
        <begin position="18"/>
        <end position="403"/>
    </location>
</feature>
<feature type="chain" id="PRO_5044026083" evidence="11">
    <location>
        <begin position="20"/>
        <end position="528"/>
    </location>
</feature>
<feature type="transmembrane region" description="Helical" evidence="10">
    <location>
        <begin position="113"/>
        <end position="135"/>
    </location>
</feature>
<keyword evidence="8 10" id="KW-0472">Membrane</keyword>
<dbReference type="GO" id="GO:0051453">
    <property type="term" value="P:regulation of intracellular pH"/>
    <property type="evidence" value="ECO:0007669"/>
    <property type="project" value="TreeGrafter"/>
</dbReference>
<organism evidence="13 14">
    <name type="scientific">Mycobacterium bouchedurhonense</name>
    <dbReference type="NCBI Taxonomy" id="701041"/>
    <lineage>
        <taxon>Bacteria</taxon>
        <taxon>Bacillati</taxon>
        <taxon>Actinomycetota</taxon>
        <taxon>Actinomycetes</taxon>
        <taxon>Mycobacteriales</taxon>
        <taxon>Mycobacteriaceae</taxon>
        <taxon>Mycobacterium</taxon>
        <taxon>Mycobacterium avium complex (MAC)</taxon>
    </lineage>
</organism>
<dbReference type="RefSeq" id="WP_167380304.1">
    <property type="nucleotide sequence ID" value="NZ_JACKTG010000067.1"/>
</dbReference>
<keyword evidence="3 10" id="KW-1003">Cell membrane</keyword>
<feature type="transmembrane region" description="Helical" evidence="10">
    <location>
        <begin position="262"/>
        <end position="287"/>
    </location>
</feature>
<evidence type="ECO:0000259" key="12">
    <source>
        <dbReference type="Pfam" id="PF00999"/>
    </source>
</evidence>
<evidence type="ECO:0000256" key="1">
    <source>
        <dbReference type="ARBA" id="ARBA00004651"/>
    </source>
</evidence>
<keyword evidence="2 10" id="KW-0813">Transport</keyword>
<name>A0AAW5S952_MYCBC</name>
<dbReference type="InterPro" id="IPR006153">
    <property type="entry name" value="Cation/H_exchanger_TM"/>
</dbReference>
<comment type="caution">
    <text evidence="13">The sequence shown here is derived from an EMBL/GenBank/DDBJ whole genome shotgun (WGS) entry which is preliminary data.</text>
</comment>
<keyword evidence="10" id="KW-0050">Antiport</keyword>
<feature type="transmembrane region" description="Helical" evidence="10">
    <location>
        <begin position="182"/>
        <end position="203"/>
    </location>
</feature>
<feature type="transmembrane region" description="Helical" evidence="10">
    <location>
        <begin position="378"/>
        <end position="402"/>
    </location>
</feature>
<evidence type="ECO:0000313" key="13">
    <source>
        <dbReference type="EMBL" id="MCV6991774.1"/>
    </source>
</evidence>
<evidence type="ECO:0000256" key="10">
    <source>
        <dbReference type="RuleBase" id="RU366002"/>
    </source>
</evidence>
<keyword evidence="11" id="KW-0732">Signal</keyword>
<evidence type="ECO:0000256" key="2">
    <source>
        <dbReference type="ARBA" id="ARBA00022448"/>
    </source>
</evidence>
<proteinExistence type="inferred from homology"/>
<dbReference type="InterPro" id="IPR018422">
    <property type="entry name" value="Cation/H_exchanger_CPA1"/>
</dbReference>
<feature type="transmembrane region" description="Helical" evidence="10">
    <location>
        <begin position="27"/>
        <end position="45"/>
    </location>
</feature>
<reference evidence="13" key="1">
    <citation type="submission" date="2020-07" db="EMBL/GenBank/DDBJ databases">
        <authorList>
            <person name="Pettersson B.M.F."/>
            <person name="Behra P.R.K."/>
            <person name="Ramesh M."/>
            <person name="Das S."/>
            <person name="Dasgupta S."/>
            <person name="Kirsebom L.A."/>
        </authorList>
    </citation>
    <scope>NUCLEOTIDE SEQUENCE</scope>
    <source>
        <strain evidence="13">DSM 45439</strain>
    </source>
</reference>
<evidence type="ECO:0000256" key="8">
    <source>
        <dbReference type="ARBA" id="ARBA00023136"/>
    </source>
</evidence>
<accession>A0AAW5S952</accession>
<dbReference type="GO" id="GO:0098719">
    <property type="term" value="P:sodium ion import across plasma membrane"/>
    <property type="evidence" value="ECO:0007669"/>
    <property type="project" value="TreeGrafter"/>
</dbReference>
<feature type="transmembrane region" description="Helical" evidence="10">
    <location>
        <begin position="344"/>
        <end position="366"/>
    </location>
</feature>
<dbReference type="AlphaFoldDB" id="A0AAW5S952"/>
<evidence type="ECO:0000256" key="9">
    <source>
        <dbReference type="ARBA" id="ARBA00023201"/>
    </source>
</evidence>
<keyword evidence="7 10" id="KW-0406">Ion transport</keyword>
<dbReference type="Pfam" id="PF00999">
    <property type="entry name" value="Na_H_Exchanger"/>
    <property type="match status" value="1"/>
</dbReference>
<feature type="signal peptide" evidence="11">
    <location>
        <begin position="1"/>
        <end position="19"/>
    </location>
</feature>
<evidence type="ECO:0000256" key="4">
    <source>
        <dbReference type="ARBA" id="ARBA00022692"/>
    </source>
</evidence>
<dbReference type="GO" id="GO:0015386">
    <property type="term" value="F:potassium:proton antiporter activity"/>
    <property type="evidence" value="ECO:0007669"/>
    <property type="project" value="TreeGrafter"/>
</dbReference>
<evidence type="ECO:0000256" key="5">
    <source>
        <dbReference type="ARBA" id="ARBA00022989"/>
    </source>
</evidence>
<reference evidence="13" key="2">
    <citation type="journal article" date="2022" name="BMC Genomics">
        <title>Comparative genome analysis of mycobacteria focusing on tRNA and non-coding RNA.</title>
        <authorList>
            <person name="Behra P.R.K."/>
            <person name="Pettersson B.M.F."/>
            <person name="Ramesh M."/>
            <person name="Das S."/>
            <person name="Dasgupta S."/>
            <person name="Kirsebom L.A."/>
        </authorList>
    </citation>
    <scope>NUCLEOTIDE SEQUENCE</scope>
    <source>
        <strain evidence="13">DSM 45439</strain>
    </source>
</reference>
<dbReference type="NCBIfam" id="TIGR00831">
    <property type="entry name" value="a_cpa1"/>
    <property type="match status" value="1"/>
</dbReference>
<dbReference type="EMBL" id="JACKTG010000067">
    <property type="protein sequence ID" value="MCV6991774.1"/>
    <property type="molecule type" value="Genomic_DNA"/>
</dbReference>
<feature type="transmembrane region" description="Helical" evidence="10">
    <location>
        <begin position="223"/>
        <end position="250"/>
    </location>
</feature>
<dbReference type="GO" id="GO:0015385">
    <property type="term" value="F:sodium:proton antiporter activity"/>
    <property type="evidence" value="ECO:0007669"/>
    <property type="project" value="InterPro"/>
</dbReference>
<feature type="transmembrane region" description="Helical" evidence="10">
    <location>
        <begin position="57"/>
        <end position="75"/>
    </location>
</feature>
<comment type="caution">
    <text evidence="10">Lacks conserved residue(s) required for the propagation of feature annotation.</text>
</comment>
<feature type="transmembrane region" description="Helical" evidence="10">
    <location>
        <begin position="87"/>
        <end position="106"/>
    </location>
</feature>
<comment type="similarity">
    <text evidence="10">Belongs to the monovalent cation:proton antiporter 1 (CPA1) transporter (TC 2.A.36) family.</text>
</comment>
<evidence type="ECO:0000256" key="3">
    <source>
        <dbReference type="ARBA" id="ARBA00022475"/>
    </source>
</evidence>
<keyword evidence="9 10" id="KW-0739">Sodium transport</keyword>
<comment type="function">
    <text evidence="10">Na(+)/H(+) antiporter that extrudes sodium in exchange for external protons.</text>
</comment>
<evidence type="ECO:0000256" key="6">
    <source>
        <dbReference type="ARBA" id="ARBA00023053"/>
    </source>
</evidence>
<dbReference type="InterPro" id="IPR004705">
    <property type="entry name" value="Cation/H_exchanger_CPA1_bac"/>
</dbReference>
<dbReference type="PANTHER" id="PTHR10110">
    <property type="entry name" value="SODIUM/HYDROGEN EXCHANGER"/>
    <property type="match status" value="1"/>
</dbReference>